<keyword evidence="3" id="KW-1185">Reference proteome</keyword>
<evidence type="ECO:0000313" key="3">
    <source>
        <dbReference type="Proteomes" id="UP000321304"/>
    </source>
</evidence>
<reference evidence="2 3" key="1">
    <citation type="submission" date="2019-06" db="EMBL/GenBank/DDBJ databases">
        <title>Genomic Encyclopedia of Type Strains, Phase IV (KMG-V): Genome sequencing to study the core and pangenomes of soil and plant-associated prokaryotes.</title>
        <authorList>
            <person name="Whitman W."/>
        </authorList>
    </citation>
    <scope>NUCLEOTIDE SEQUENCE [LARGE SCALE GENOMIC DNA]</scope>
    <source>
        <strain evidence="2 3">BR 10355</strain>
    </source>
</reference>
<feature type="compositionally biased region" description="Basic and acidic residues" evidence="1">
    <location>
        <begin position="1"/>
        <end position="15"/>
    </location>
</feature>
<evidence type="ECO:0000313" key="2">
    <source>
        <dbReference type="EMBL" id="TWC07094.1"/>
    </source>
</evidence>
<protein>
    <submittedName>
        <fullName evidence="2">Uncharacterized protein</fullName>
    </submittedName>
</protein>
<proteinExistence type="predicted"/>
<dbReference type="EMBL" id="VITY01000001">
    <property type="protein sequence ID" value="TWC07094.1"/>
    <property type="molecule type" value="Genomic_DNA"/>
</dbReference>
<feature type="region of interest" description="Disordered" evidence="1">
    <location>
        <begin position="1"/>
        <end position="70"/>
    </location>
</feature>
<organism evidence="2 3">
    <name type="scientific">Bradyrhizobium macuxiense</name>
    <dbReference type="NCBI Taxonomy" id="1755647"/>
    <lineage>
        <taxon>Bacteria</taxon>
        <taxon>Pseudomonadati</taxon>
        <taxon>Pseudomonadota</taxon>
        <taxon>Alphaproteobacteria</taxon>
        <taxon>Hyphomicrobiales</taxon>
        <taxon>Nitrobacteraceae</taxon>
        <taxon>Bradyrhizobium</taxon>
    </lineage>
</organism>
<accession>A0A560MIH1</accession>
<dbReference type="RefSeq" id="WP_146984298.1">
    <property type="nucleotide sequence ID" value="NZ_VITY01000001.1"/>
</dbReference>
<dbReference type="OrthoDB" id="8247820at2"/>
<sequence>MGQNDLKADDLKTAIERSNPNGIEPPFSEDDLQRQQLGPRGVPGAPDPAKMTPQRAKKTPTNPDRGGHTT</sequence>
<name>A0A560MIH1_9BRAD</name>
<evidence type="ECO:0000256" key="1">
    <source>
        <dbReference type="SAM" id="MobiDB-lite"/>
    </source>
</evidence>
<comment type="caution">
    <text evidence="2">The sequence shown here is derived from an EMBL/GenBank/DDBJ whole genome shotgun (WGS) entry which is preliminary data.</text>
</comment>
<dbReference type="AlphaFoldDB" id="A0A560MIH1"/>
<dbReference type="Proteomes" id="UP000321304">
    <property type="component" value="Unassembled WGS sequence"/>
</dbReference>
<gene>
    <name evidence="2" type="ORF">FBZ93_101385</name>
</gene>